<proteinExistence type="predicted"/>
<sequence length="200" mass="22825">MQQIYTILCTNIVQNEQVSSNYPLFISIAALVCTLVYNIITTRISNNSLKELKNSNKRNVRPFLTIENSSVTNEKNKVVPELNAFIIRTKNAPAKIINFNFEFNFTDKTNGSKEVAAVIPLPSQLIYFPDDKVINKIEYNNDHFISITDKSKTDKTDLVYDVVIEYSPIDSDDIYTTIINQKLESHGDDIFWKMISISAT</sequence>
<dbReference type="Proteomes" id="UP000595426">
    <property type="component" value="Chromosome"/>
</dbReference>
<dbReference type="OrthoDB" id="9986857at2"/>
<protein>
    <submittedName>
        <fullName evidence="2">Uncharacterized protein</fullName>
    </submittedName>
</protein>
<keyword evidence="1" id="KW-0472">Membrane</keyword>
<keyword evidence="1" id="KW-1133">Transmembrane helix</keyword>
<evidence type="ECO:0000313" key="2">
    <source>
        <dbReference type="EMBL" id="QQN57549.1"/>
    </source>
</evidence>
<organism evidence="2 3">
    <name type="scientific">Elizabethkingia bruuniana</name>
    <dbReference type="NCBI Taxonomy" id="1756149"/>
    <lineage>
        <taxon>Bacteria</taxon>
        <taxon>Pseudomonadati</taxon>
        <taxon>Bacteroidota</taxon>
        <taxon>Flavobacteriia</taxon>
        <taxon>Flavobacteriales</taxon>
        <taxon>Weeksellaceae</taxon>
        <taxon>Elizabethkingia</taxon>
    </lineage>
</organism>
<feature type="transmembrane region" description="Helical" evidence="1">
    <location>
        <begin position="22"/>
        <end position="40"/>
    </location>
</feature>
<name>A0A7T7ZWX8_9FLAO</name>
<accession>A0A7T7ZWX8</accession>
<dbReference type="EMBL" id="CP067018">
    <property type="protein sequence ID" value="QQN57549.1"/>
    <property type="molecule type" value="Genomic_DNA"/>
</dbReference>
<dbReference type="RefSeq" id="WP_034869837.1">
    <property type="nucleotide sequence ID" value="NZ_CBCSDR010000003.1"/>
</dbReference>
<gene>
    <name evidence="2" type="ORF">I6H88_13970</name>
</gene>
<keyword evidence="3" id="KW-1185">Reference proteome</keyword>
<dbReference type="AlphaFoldDB" id="A0A7T7ZWX8"/>
<dbReference type="KEGG" id="egm:AYC65_03040"/>
<keyword evidence="1" id="KW-0812">Transmembrane</keyword>
<reference evidence="2 3" key="1">
    <citation type="submission" date="2020-12" db="EMBL/GenBank/DDBJ databases">
        <title>FDA dAtabase for Regulatory Grade micrObial Sequences (FDA-ARGOS): Supporting development and validation of Infectious Disease Dx tests.</title>
        <authorList>
            <person name="Kerrigan L."/>
            <person name="Long C."/>
            <person name="Tallon L."/>
            <person name="Sadzewicz L."/>
            <person name="Zhao X."/>
            <person name="Boylan J."/>
            <person name="Ott S."/>
            <person name="Bowen H."/>
            <person name="Vavikolanu K."/>
            <person name="Mehta A."/>
            <person name="Aluvathingal J."/>
            <person name="Nadendla S."/>
            <person name="Yan Y."/>
            <person name="Sichtig H."/>
        </authorList>
    </citation>
    <scope>NUCLEOTIDE SEQUENCE [LARGE SCALE GENOMIC DNA]</scope>
    <source>
        <strain evidence="2 3">FDAARGOS_1031</strain>
    </source>
</reference>
<evidence type="ECO:0000256" key="1">
    <source>
        <dbReference type="SAM" id="Phobius"/>
    </source>
</evidence>
<dbReference type="GeneID" id="93131860"/>
<evidence type="ECO:0000313" key="3">
    <source>
        <dbReference type="Proteomes" id="UP000595426"/>
    </source>
</evidence>